<feature type="transmembrane region" description="Helical" evidence="9">
    <location>
        <begin position="533"/>
        <end position="556"/>
    </location>
</feature>
<evidence type="ECO:0000256" key="6">
    <source>
        <dbReference type="ARBA" id="ARBA00023065"/>
    </source>
</evidence>
<evidence type="ECO:0000256" key="1">
    <source>
        <dbReference type="ARBA" id="ARBA00004127"/>
    </source>
</evidence>
<feature type="transmembrane region" description="Helical" evidence="9">
    <location>
        <begin position="44"/>
        <end position="63"/>
    </location>
</feature>
<gene>
    <name evidence="11" type="ORF">ACN38_g5165</name>
</gene>
<dbReference type="GO" id="GO:0015343">
    <property type="term" value="F:siderophore-iron transmembrane transporter activity"/>
    <property type="evidence" value="ECO:0007669"/>
    <property type="project" value="TreeGrafter"/>
</dbReference>
<feature type="transmembrane region" description="Helical" evidence="9">
    <location>
        <begin position="255"/>
        <end position="278"/>
    </location>
</feature>
<comment type="subcellular location">
    <subcellularLocation>
        <location evidence="1">Endomembrane system</location>
        <topology evidence="1">Multi-pass membrane protein</topology>
    </subcellularLocation>
</comment>
<evidence type="ECO:0000256" key="9">
    <source>
        <dbReference type="SAM" id="Phobius"/>
    </source>
</evidence>
<feature type="transmembrane region" description="Helical" evidence="9">
    <location>
        <begin position="424"/>
        <end position="444"/>
    </location>
</feature>
<dbReference type="OrthoDB" id="4088837at2759"/>
<accession>A0A0M8PAT4</accession>
<protein>
    <recommendedName>
        <fullName evidence="10">Major facilitator superfamily (MFS) profile domain-containing protein</fullName>
    </recommendedName>
</protein>
<dbReference type="InterPro" id="IPR020846">
    <property type="entry name" value="MFS_dom"/>
</dbReference>
<dbReference type="SUPFAM" id="SSF103473">
    <property type="entry name" value="MFS general substrate transporter"/>
    <property type="match status" value="1"/>
</dbReference>
<feature type="transmembrane region" description="Helical" evidence="9">
    <location>
        <begin position="172"/>
        <end position="189"/>
    </location>
</feature>
<evidence type="ECO:0000313" key="12">
    <source>
        <dbReference type="Proteomes" id="UP000037696"/>
    </source>
</evidence>
<organism evidence="11 12">
    <name type="scientific">Penicillium nordicum</name>
    <dbReference type="NCBI Taxonomy" id="229535"/>
    <lineage>
        <taxon>Eukaryota</taxon>
        <taxon>Fungi</taxon>
        <taxon>Dikarya</taxon>
        <taxon>Ascomycota</taxon>
        <taxon>Pezizomycotina</taxon>
        <taxon>Eurotiomycetes</taxon>
        <taxon>Eurotiomycetidae</taxon>
        <taxon>Eurotiales</taxon>
        <taxon>Aspergillaceae</taxon>
        <taxon>Penicillium</taxon>
    </lineage>
</organism>
<dbReference type="Proteomes" id="UP000037696">
    <property type="component" value="Unassembled WGS sequence"/>
</dbReference>
<feature type="transmembrane region" description="Helical" evidence="9">
    <location>
        <begin position="290"/>
        <end position="310"/>
    </location>
</feature>
<dbReference type="AlphaFoldDB" id="A0A0M8PAT4"/>
<evidence type="ECO:0000256" key="7">
    <source>
        <dbReference type="ARBA" id="ARBA00023136"/>
    </source>
</evidence>
<keyword evidence="12" id="KW-1185">Reference proteome</keyword>
<keyword evidence="5 9" id="KW-1133">Transmembrane helix</keyword>
<dbReference type="InterPro" id="IPR011701">
    <property type="entry name" value="MFS"/>
</dbReference>
<dbReference type="STRING" id="229535.A0A0M8PAT4"/>
<keyword evidence="7 9" id="KW-0472">Membrane</keyword>
<dbReference type="EMBL" id="LHQQ01000071">
    <property type="protein sequence ID" value="KOS43920.1"/>
    <property type="molecule type" value="Genomic_DNA"/>
</dbReference>
<keyword evidence="6" id="KW-0406">Ion transport</keyword>
<evidence type="ECO:0000256" key="8">
    <source>
        <dbReference type="SAM" id="MobiDB-lite"/>
    </source>
</evidence>
<reference evidence="11 12" key="1">
    <citation type="submission" date="2015-08" db="EMBL/GenBank/DDBJ databases">
        <title>Genome sequencing of Penicillium nordicum.</title>
        <authorList>
            <person name="Nguyen H.D."/>
            <person name="Seifert K.A."/>
        </authorList>
    </citation>
    <scope>NUCLEOTIDE SEQUENCE [LARGE SCALE GENOMIC DNA]</scope>
    <source>
        <strain evidence="11 12">DAOMC 185683</strain>
    </source>
</reference>
<proteinExistence type="inferred from homology"/>
<name>A0A0M8PAT4_9EURO</name>
<dbReference type="GO" id="GO:0005768">
    <property type="term" value="C:endosome"/>
    <property type="evidence" value="ECO:0007669"/>
    <property type="project" value="TreeGrafter"/>
</dbReference>
<feature type="region of interest" description="Disordered" evidence="8">
    <location>
        <begin position="1"/>
        <end position="24"/>
    </location>
</feature>
<dbReference type="FunFam" id="1.20.1250.20:FF:000197">
    <property type="entry name" value="Siderophore iron transporter 1"/>
    <property type="match status" value="1"/>
</dbReference>
<evidence type="ECO:0000256" key="3">
    <source>
        <dbReference type="ARBA" id="ARBA00022448"/>
    </source>
</evidence>
<dbReference type="PROSITE" id="PS50850">
    <property type="entry name" value="MFS"/>
    <property type="match status" value="1"/>
</dbReference>
<evidence type="ECO:0000256" key="2">
    <source>
        <dbReference type="ARBA" id="ARBA00008335"/>
    </source>
</evidence>
<comment type="similarity">
    <text evidence="2">Belongs to the major facilitator superfamily.</text>
</comment>
<keyword evidence="3" id="KW-0813">Transport</keyword>
<keyword evidence="4 9" id="KW-0812">Transmembrane</keyword>
<dbReference type="GO" id="GO:0005886">
    <property type="term" value="C:plasma membrane"/>
    <property type="evidence" value="ECO:0007669"/>
    <property type="project" value="TreeGrafter"/>
</dbReference>
<comment type="caution">
    <text evidence="11">The sequence shown here is derived from an EMBL/GenBank/DDBJ whole genome shotgun (WGS) entry which is preliminary data.</text>
</comment>
<feature type="transmembrane region" description="Helical" evidence="9">
    <location>
        <begin position="371"/>
        <end position="388"/>
    </location>
</feature>
<dbReference type="InterPro" id="IPR036259">
    <property type="entry name" value="MFS_trans_sf"/>
</dbReference>
<evidence type="ECO:0000256" key="4">
    <source>
        <dbReference type="ARBA" id="ARBA00022692"/>
    </source>
</evidence>
<feature type="transmembrane region" description="Helical" evidence="9">
    <location>
        <begin position="201"/>
        <end position="224"/>
    </location>
</feature>
<dbReference type="Gene3D" id="1.20.1250.20">
    <property type="entry name" value="MFS general substrate transporter like domains"/>
    <property type="match status" value="2"/>
</dbReference>
<feature type="transmembrane region" description="Helical" evidence="9">
    <location>
        <begin position="395"/>
        <end position="412"/>
    </location>
</feature>
<dbReference type="PANTHER" id="PTHR23501:SF92">
    <property type="entry name" value="GLUTATHIONE EXCHANGER 1-RELATED"/>
    <property type="match status" value="1"/>
</dbReference>
<feature type="domain" description="Major facilitator superfamily (MFS) profile" evidence="10">
    <location>
        <begin position="50"/>
        <end position="560"/>
    </location>
</feature>
<dbReference type="Pfam" id="PF07690">
    <property type="entry name" value="MFS_1"/>
    <property type="match status" value="1"/>
</dbReference>
<evidence type="ECO:0000259" key="10">
    <source>
        <dbReference type="PROSITE" id="PS50850"/>
    </source>
</evidence>
<evidence type="ECO:0000313" key="11">
    <source>
        <dbReference type="EMBL" id="KOS43920.1"/>
    </source>
</evidence>
<dbReference type="GO" id="GO:0005774">
    <property type="term" value="C:vacuolar membrane"/>
    <property type="evidence" value="ECO:0007669"/>
    <property type="project" value="TreeGrafter"/>
</dbReference>
<sequence>MSDPNAVPTSCPERQNKEVSSPSVGDIKLPGAARMKALYSSLTIVERTAIFTSIFVIGFAYGLDNILRGTYEPYATSSFGDHSLLSTINVILSVVAAASQPTAAKIADIFGRVELVVFSVFLYVLGTVVEAVAKNVSTYAGGSVIFQVGQSMIKALNSIIVSDITSTRSRLFFSYTPIAPALITTWVSGNIANAVLSVTDWHWGIGMWCIIYPAAASPLIISLWTVTRRLKKQGTVEKSSTLLQALGPKRFIVELFWMLDIIGIILLVAILALLLAPLTIAGGDQSKWKSAHIIAPLVVSGFCVPVFIYWELRAPRPLIPMTLMKDRAVWAPLGIAISRNIGYHLQANYLYTILVVGFDFDVTAATRISSLFSFVQVVVGPLLGLIVFRVRKLKMFIIGGTMIYIVGFGLLIRYRGSLTSNSKVGVIAGQVLLGFGSALFSWPAQASMQAHIKHEHLAVMTGTFLASYNVGSAIGNTISGAIWTQLLPSSLHEELAGINSTLATSTYKDPFTAIAEWPMGTPERMAIVRSYQYIQHLITITGICLCVPIMLFALAVRDPKLNDEQTLASDDDLPYQRGLSQPVQQPEPTKSPAAICFHALSCICTLVRFSHQKARLGFDHSQSLLTPFELILNHEHTG</sequence>
<evidence type="ECO:0000256" key="5">
    <source>
        <dbReference type="ARBA" id="ARBA00022989"/>
    </source>
</evidence>
<feature type="transmembrane region" description="Helical" evidence="9">
    <location>
        <begin position="330"/>
        <end position="351"/>
    </location>
</feature>
<dbReference type="PANTHER" id="PTHR23501">
    <property type="entry name" value="MAJOR FACILITATOR SUPERFAMILY"/>
    <property type="match status" value="1"/>
</dbReference>